<proteinExistence type="predicted"/>
<evidence type="ECO:0008006" key="4">
    <source>
        <dbReference type="Google" id="ProtNLM"/>
    </source>
</evidence>
<keyword evidence="1" id="KW-0472">Membrane</keyword>
<sequence length="119" mass="13952">MSTYTRIWHVSEQELQEEIAFFKQDPAYQPPLYMAYDEYEKLLRKIAYWHISRMNIMALGIINLLLIGGSVMVYNARNNLVWMNAVLVKVLMVIIVIHVVIYFLAGIPLNKYKTKLSVK</sequence>
<dbReference type="EMBL" id="JBHUOZ010000003">
    <property type="protein sequence ID" value="MFD2921961.1"/>
    <property type="molecule type" value="Genomic_DNA"/>
</dbReference>
<keyword evidence="1" id="KW-1133">Transmembrane helix</keyword>
<feature type="transmembrane region" description="Helical" evidence="1">
    <location>
        <begin position="54"/>
        <end position="74"/>
    </location>
</feature>
<keyword evidence="1" id="KW-0812">Transmembrane</keyword>
<protein>
    <recommendedName>
        <fullName evidence="4">2TM domain-containing protein</fullName>
    </recommendedName>
</protein>
<gene>
    <name evidence="2" type="ORF">ACFS6H_19735</name>
</gene>
<reference evidence="3" key="1">
    <citation type="journal article" date="2019" name="Int. J. Syst. Evol. Microbiol.">
        <title>The Global Catalogue of Microorganisms (GCM) 10K type strain sequencing project: providing services to taxonomists for standard genome sequencing and annotation.</title>
        <authorList>
            <consortium name="The Broad Institute Genomics Platform"/>
            <consortium name="The Broad Institute Genome Sequencing Center for Infectious Disease"/>
            <person name="Wu L."/>
            <person name="Ma J."/>
        </authorList>
    </citation>
    <scope>NUCLEOTIDE SEQUENCE [LARGE SCALE GENOMIC DNA]</scope>
    <source>
        <strain evidence="3">KCTC 23299</strain>
    </source>
</reference>
<dbReference type="Proteomes" id="UP001597511">
    <property type="component" value="Unassembled WGS sequence"/>
</dbReference>
<keyword evidence="3" id="KW-1185">Reference proteome</keyword>
<name>A0ABW6ABD2_9BACT</name>
<comment type="caution">
    <text evidence="2">The sequence shown here is derived from an EMBL/GenBank/DDBJ whole genome shotgun (WGS) entry which is preliminary data.</text>
</comment>
<dbReference type="RefSeq" id="WP_386103210.1">
    <property type="nucleotide sequence ID" value="NZ_JBHUOZ010000003.1"/>
</dbReference>
<organism evidence="2 3">
    <name type="scientific">Terrimonas rubra</name>
    <dbReference type="NCBI Taxonomy" id="1035890"/>
    <lineage>
        <taxon>Bacteria</taxon>
        <taxon>Pseudomonadati</taxon>
        <taxon>Bacteroidota</taxon>
        <taxon>Chitinophagia</taxon>
        <taxon>Chitinophagales</taxon>
        <taxon>Chitinophagaceae</taxon>
        <taxon>Terrimonas</taxon>
    </lineage>
</organism>
<evidence type="ECO:0000256" key="1">
    <source>
        <dbReference type="SAM" id="Phobius"/>
    </source>
</evidence>
<evidence type="ECO:0000313" key="3">
    <source>
        <dbReference type="Proteomes" id="UP001597511"/>
    </source>
</evidence>
<accession>A0ABW6ABD2</accession>
<evidence type="ECO:0000313" key="2">
    <source>
        <dbReference type="EMBL" id="MFD2921961.1"/>
    </source>
</evidence>
<feature type="transmembrane region" description="Helical" evidence="1">
    <location>
        <begin position="80"/>
        <end position="105"/>
    </location>
</feature>